<gene>
    <name evidence="1" type="ORF">TDIB3V08_LOCUS10638</name>
</gene>
<sequence>MQAIQPATAIDINSIHRNRDPTSIHRDYCAPRAPVAKVNDLTYYLTVSRFREYLCCPVERTIRLLPAESWVLPTGPLSLGLNNLLVKTLTELVSQLKELNKQVENQVGFHQTRFERTEIHYLRQLLEKCDICSGVRRESCQSNPPPCFQGVACQDTREGVRCGHCPRGYVGDGRTCTPGTTCEEKPCFPDTNHPFSNHSRRYKSIGTTMTLSRREALSTSICIINECDGVTDTLLIDSKVIRDSNSSDTGGKRVQGQGLKLFTRCSRSRFEVIHKVNICIGPCGQANYSCVVSSRCSRSRFEMIHKVFSAMTPWKASDAGPVPRVWWATEDNVRRLVDVIATPVIVRWPFISEKKQMTAHKFNCGKRLETVNYTFLTVTKDCLMPSKQILKFKTYPDLSPASVGHPDITDMKCIIWNNDFTAHPNTPSPEPGYGWEAINGYYVPNITDMTPAP</sequence>
<dbReference type="PANTHER" id="PTHR10199">
    <property type="entry name" value="THROMBOSPONDIN"/>
    <property type="match status" value="1"/>
</dbReference>
<organism evidence="1">
    <name type="scientific">Timema douglasi</name>
    <name type="common">Walking stick</name>
    <dbReference type="NCBI Taxonomy" id="61478"/>
    <lineage>
        <taxon>Eukaryota</taxon>
        <taxon>Metazoa</taxon>
        <taxon>Ecdysozoa</taxon>
        <taxon>Arthropoda</taxon>
        <taxon>Hexapoda</taxon>
        <taxon>Insecta</taxon>
        <taxon>Pterygota</taxon>
        <taxon>Neoptera</taxon>
        <taxon>Polyneoptera</taxon>
        <taxon>Phasmatodea</taxon>
        <taxon>Timematodea</taxon>
        <taxon>Timematoidea</taxon>
        <taxon>Timematidae</taxon>
        <taxon>Timema</taxon>
    </lineage>
</organism>
<dbReference type="PANTHER" id="PTHR10199:SF100">
    <property type="entry name" value="THROMBOSPONDIN, ISOFORM A"/>
    <property type="match status" value="1"/>
</dbReference>
<reference evidence="1" key="1">
    <citation type="submission" date="2020-11" db="EMBL/GenBank/DDBJ databases">
        <authorList>
            <person name="Tran Van P."/>
        </authorList>
    </citation>
    <scope>NUCLEOTIDE SEQUENCE</scope>
</reference>
<proteinExistence type="predicted"/>
<dbReference type="Gene3D" id="2.10.25.10">
    <property type="entry name" value="Laminin"/>
    <property type="match status" value="1"/>
</dbReference>
<protein>
    <submittedName>
        <fullName evidence="1">Uncharacterized protein</fullName>
    </submittedName>
</protein>
<evidence type="ECO:0000313" key="1">
    <source>
        <dbReference type="EMBL" id="CAD7204481.1"/>
    </source>
</evidence>
<name>A0A7R8VTC9_TIMDO</name>
<dbReference type="AlphaFoldDB" id="A0A7R8VTC9"/>
<accession>A0A7R8VTC9</accession>
<dbReference type="EMBL" id="OA572461">
    <property type="protein sequence ID" value="CAD7204481.1"/>
    <property type="molecule type" value="Genomic_DNA"/>
</dbReference>